<evidence type="ECO:0000256" key="3">
    <source>
        <dbReference type="ARBA" id="ARBA00022485"/>
    </source>
</evidence>
<dbReference type="Gene3D" id="1.10.599.10">
    <property type="entry name" value="Aldehyde Ferredoxin Oxidoreductase Protein, subunit A, domain 3"/>
    <property type="match status" value="1"/>
</dbReference>
<dbReference type="EC" id="1.2.7.5" evidence="10"/>
<comment type="similarity">
    <text evidence="2">Belongs to the AOR/FOR family.</text>
</comment>
<evidence type="ECO:0000256" key="2">
    <source>
        <dbReference type="ARBA" id="ARBA00011032"/>
    </source>
</evidence>
<dbReference type="SMART" id="SM00790">
    <property type="entry name" value="AFOR_N"/>
    <property type="match status" value="1"/>
</dbReference>
<evidence type="ECO:0000256" key="5">
    <source>
        <dbReference type="ARBA" id="ARBA00023002"/>
    </source>
</evidence>
<dbReference type="AlphaFoldDB" id="A0A7C7D4A3"/>
<dbReference type="Gene3D" id="3.60.9.10">
    <property type="entry name" value="Aldehyde ferredoxin oxidoreductase, N-terminal domain"/>
    <property type="match status" value="1"/>
</dbReference>
<dbReference type="Pfam" id="PF02730">
    <property type="entry name" value="AFOR_N"/>
    <property type="match status" value="1"/>
</dbReference>
<evidence type="ECO:0000256" key="1">
    <source>
        <dbReference type="ARBA" id="ARBA00001966"/>
    </source>
</evidence>
<dbReference type="Proteomes" id="UP000553059">
    <property type="component" value="Unassembled WGS sequence"/>
</dbReference>
<dbReference type="PANTHER" id="PTHR30038:SF0">
    <property type="entry name" value="TUNGSTEN-CONTAINING ALDEHYDE FERREDOXIN OXIDOREDUCTASE"/>
    <property type="match status" value="1"/>
</dbReference>
<dbReference type="GO" id="GO:0033726">
    <property type="term" value="F:aldehyde ferredoxin oxidoreductase activity"/>
    <property type="evidence" value="ECO:0007669"/>
    <property type="project" value="UniProtKB-EC"/>
</dbReference>
<gene>
    <name evidence="10" type="ORF">GX523_03515</name>
</gene>
<comment type="cofactor">
    <cofactor evidence="8">
        <name>tungstopterin</name>
        <dbReference type="ChEBI" id="CHEBI:30402"/>
    </cofactor>
</comment>
<dbReference type="InterPro" id="IPR036021">
    <property type="entry name" value="Tungsten_al_ferr_oxy-like_C"/>
</dbReference>
<keyword evidence="6" id="KW-0408">Iron</keyword>
<dbReference type="InterPro" id="IPR051919">
    <property type="entry name" value="W-dependent_AOR"/>
</dbReference>
<evidence type="ECO:0000313" key="11">
    <source>
        <dbReference type="Proteomes" id="UP000553059"/>
    </source>
</evidence>
<dbReference type="Gene3D" id="1.10.569.10">
    <property type="entry name" value="Aldehyde Ferredoxin Oxidoreductase Protein, subunit A, domain 2"/>
    <property type="match status" value="1"/>
</dbReference>
<proteinExistence type="inferred from homology"/>
<comment type="cofactor">
    <cofactor evidence="1">
        <name>[4Fe-4S] cluster</name>
        <dbReference type="ChEBI" id="CHEBI:49883"/>
    </cofactor>
</comment>
<reference evidence="10 11" key="1">
    <citation type="journal article" date="2020" name="Biotechnol. Biofuels">
        <title>New insights from the biogas microbiome by comprehensive genome-resolved metagenomics of nearly 1600 species originating from multiple anaerobic digesters.</title>
        <authorList>
            <person name="Campanaro S."/>
            <person name="Treu L."/>
            <person name="Rodriguez-R L.M."/>
            <person name="Kovalovszki A."/>
            <person name="Ziels R.M."/>
            <person name="Maus I."/>
            <person name="Zhu X."/>
            <person name="Kougias P.G."/>
            <person name="Basile A."/>
            <person name="Luo G."/>
            <person name="Schluter A."/>
            <person name="Konstantinidis K.T."/>
            <person name="Angelidaki I."/>
        </authorList>
    </citation>
    <scope>NUCLEOTIDE SEQUENCE [LARGE SCALE GENOMIC DNA]</scope>
    <source>
        <strain evidence="10">AS05jafATM_4</strain>
    </source>
</reference>
<evidence type="ECO:0000256" key="8">
    <source>
        <dbReference type="ARBA" id="ARBA00049934"/>
    </source>
</evidence>
<accession>A0A7C7D4A3</accession>
<protein>
    <submittedName>
        <fullName evidence="10">Aldehyde ferredoxin oxidoreductase</fullName>
        <ecNumber evidence="10">1.2.7.5</ecNumber>
    </submittedName>
</protein>
<dbReference type="InterPro" id="IPR036503">
    <property type="entry name" value="Ald_Fedxn_OxRdtase_N_sf"/>
</dbReference>
<dbReference type="InterPro" id="IPR013983">
    <property type="entry name" value="Ald_Fedxn_OxRdtase_N"/>
</dbReference>
<sequence>MSVYGWAGKILRVNFTTGNINTEDTSKYKDYVGGMGIGYKVIYDEVPLETHAHDEASKIVMATGPLTATGVPCSGRMNITCLSSWSKGFSIVDGHMGGHFAHALKYAGYDAIIFEGKSAKPVYLKIDDDKVSIEDASHLWGKGTFEANRMLVKENGENFCAAVIGAAGENLVNMSNLITSFGNSGGAGCGAIFGSKKVKGIAVRGTGNIKIANVKDLREQSNYMLKELIGGNNNHNVPATPQSWAEYSAPSGKNRWSGASGLGWHKAPGGFVDMGEQPPGDLNKIGFRAHKGHFDHGDLADKYMVKVGGCSSCPIRCYAEYDVDPLADFDLPTKVSNTCMPIISVGNWYAGNIGKMKHVDEKDGSFVNNVTGARAVDEYGLWDNYGNIQKDFAYCYKKGIIKEKLPKEEYDSIPWELLESGDPRWIWEIVKRVASNKGEIATIGMGTYLMVEKWGLGKEYFDDQGQGNLCYNGYPNHHGPSEAGQAAMLYNLMYNRDCMVHHVTCITSSGSPYELYKGILEEEFGEGVIDPPKHYTPMNKSKAKFAKWAFIGKQWHDMATLCNWMYPMTLSPVKARGYKGDLELDAKYMTAVTGEKWTRADVDLASERVSNMLRVITALSYNIHLGSKNLRKDHDEITKWVFDKDPDFKAFEEGTDKLDRGDMEIARDMFYEEMGWDKETGIPTRKTLERLSLGYMADDLEKRGLLPA</sequence>
<feature type="domain" description="Aldehyde ferredoxin oxidoreductase N-terminal" evidence="9">
    <location>
        <begin position="6"/>
        <end position="207"/>
    </location>
</feature>
<keyword evidence="3" id="KW-0004">4Fe-4S</keyword>
<dbReference type="InterPro" id="IPR013984">
    <property type="entry name" value="Ald_Fedxn_OxRdtase_dom2"/>
</dbReference>
<dbReference type="GO" id="GO:0009055">
    <property type="term" value="F:electron transfer activity"/>
    <property type="evidence" value="ECO:0007669"/>
    <property type="project" value="InterPro"/>
</dbReference>
<evidence type="ECO:0000256" key="6">
    <source>
        <dbReference type="ARBA" id="ARBA00023004"/>
    </source>
</evidence>
<name>A0A7C7D4A3_9FIRM</name>
<dbReference type="SUPFAM" id="SSF48310">
    <property type="entry name" value="Aldehyde ferredoxin oxidoreductase, C-terminal domains"/>
    <property type="match status" value="1"/>
</dbReference>
<evidence type="ECO:0000259" key="9">
    <source>
        <dbReference type="SMART" id="SM00790"/>
    </source>
</evidence>
<dbReference type="InterPro" id="IPR001203">
    <property type="entry name" value="OxRdtase_Ald_Fedxn_C"/>
</dbReference>
<dbReference type="GO" id="GO:0046872">
    <property type="term" value="F:metal ion binding"/>
    <property type="evidence" value="ECO:0007669"/>
    <property type="project" value="UniProtKB-KW"/>
</dbReference>
<evidence type="ECO:0000256" key="4">
    <source>
        <dbReference type="ARBA" id="ARBA00022723"/>
    </source>
</evidence>
<dbReference type="PANTHER" id="PTHR30038">
    <property type="entry name" value="ALDEHYDE FERREDOXIN OXIDOREDUCTASE"/>
    <property type="match status" value="1"/>
</dbReference>
<dbReference type="InterPro" id="IPR013985">
    <property type="entry name" value="Ald_Fedxn_OxRdtase_dom3"/>
</dbReference>
<keyword evidence="5 10" id="KW-0560">Oxidoreductase</keyword>
<dbReference type="GO" id="GO:0051539">
    <property type="term" value="F:4 iron, 4 sulfur cluster binding"/>
    <property type="evidence" value="ECO:0007669"/>
    <property type="project" value="UniProtKB-KW"/>
</dbReference>
<keyword evidence="4" id="KW-0479">Metal-binding</keyword>
<organism evidence="10 11">
    <name type="scientific">Desulfitobacterium dehalogenans</name>
    <dbReference type="NCBI Taxonomy" id="36854"/>
    <lineage>
        <taxon>Bacteria</taxon>
        <taxon>Bacillati</taxon>
        <taxon>Bacillota</taxon>
        <taxon>Clostridia</taxon>
        <taxon>Eubacteriales</taxon>
        <taxon>Desulfitobacteriaceae</taxon>
        <taxon>Desulfitobacterium</taxon>
    </lineage>
</organism>
<dbReference type="SUPFAM" id="SSF56228">
    <property type="entry name" value="Aldehyde ferredoxin oxidoreductase, N-terminal domain"/>
    <property type="match status" value="1"/>
</dbReference>
<keyword evidence="7" id="KW-0411">Iron-sulfur</keyword>
<evidence type="ECO:0000256" key="7">
    <source>
        <dbReference type="ARBA" id="ARBA00023014"/>
    </source>
</evidence>
<dbReference type="Pfam" id="PF01314">
    <property type="entry name" value="AFOR_C"/>
    <property type="match status" value="1"/>
</dbReference>
<comment type="caution">
    <text evidence="10">The sequence shown here is derived from an EMBL/GenBank/DDBJ whole genome shotgun (WGS) entry which is preliminary data.</text>
</comment>
<evidence type="ECO:0000313" key="10">
    <source>
        <dbReference type="EMBL" id="HHY25814.1"/>
    </source>
</evidence>
<dbReference type="NCBIfam" id="NF007354">
    <property type="entry name" value="PRK09849.1"/>
    <property type="match status" value="1"/>
</dbReference>
<dbReference type="EMBL" id="DUTF01000086">
    <property type="protein sequence ID" value="HHY25814.1"/>
    <property type="molecule type" value="Genomic_DNA"/>
</dbReference>